<dbReference type="AlphaFoldDB" id="A0A9D4I9H0"/>
<protein>
    <submittedName>
        <fullName evidence="1">Uncharacterized protein</fullName>
    </submittedName>
</protein>
<gene>
    <name evidence="1" type="ORF">DPMN_189432</name>
</gene>
<sequence>MLNGALHSSCVRDILLYYPNLLSDRKHYLPLLGKRQWKHERQCASNSYHSVRKNFMHICLQLCEADQE</sequence>
<reference evidence="1" key="2">
    <citation type="submission" date="2020-11" db="EMBL/GenBank/DDBJ databases">
        <authorList>
            <person name="McCartney M.A."/>
            <person name="Auch B."/>
            <person name="Kono T."/>
            <person name="Mallez S."/>
            <person name="Becker A."/>
            <person name="Gohl D.M."/>
            <person name="Silverstein K.A.T."/>
            <person name="Koren S."/>
            <person name="Bechman K.B."/>
            <person name="Herman A."/>
            <person name="Abrahante J.E."/>
            <person name="Garbe J."/>
        </authorList>
    </citation>
    <scope>NUCLEOTIDE SEQUENCE</scope>
    <source>
        <strain evidence="1">Duluth1</strain>
        <tissue evidence="1">Whole animal</tissue>
    </source>
</reference>
<accession>A0A9D4I9H0</accession>
<comment type="caution">
    <text evidence="1">The sequence shown here is derived from an EMBL/GenBank/DDBJ whole genome shotgun (WGS) entry which is preliminary data.</text>
</comment>
<keyword evidence="2" id="KW-1185">Reference proteome</keyword>
<organism evidence="1 2">
    <name type="scientific">Dreissena polymorpha</name>
    <name type="common">Zebra mussel</name>
    <name type="synonym">Mytilus polymorpha</name>
    <dbReference type="NCBI Taxonomy" id="45954"/>
    <lineage>
        <taxon>Eukaryota</taxon>
        <taxon>Metazoa</taxon>
        <taxon>Spiralia</taxon>
        <taxon>Lophotrochozoa</taxon>
        <taxon>Mollusca</taxon>
        <taxon>Bivalvia</taxon>
        <taxon>Autobranchia</taxon>
        <taxon>Heteroconchia</taxon>
        <taxon>Euheterodonta</taxon>
        <taxon>Imparidentia</taxon>
        <taxon>Neoheterodontei</taxon>
        <taxon>Myida</taxon>
        <taxon>Dreissenoidea</taxon>
        <taxon>Dreissenidae</taxon>
        <taxon>Dreissena</taxon>
    </lineage>
</organism>
<name>A0A9D4I9H0_DREPO</name>
<dbReference type="EMBL" id="JAIWYP010000010">
    <property type="protein sequence ID" value="KAH3754751.1"/>
    <property type="molecule type" value="Genomic_DNA"/>
</dbReference>
<reference evidence="1" key="1">
    <citation type="journal article" date="2019" name="bioRxiv">
        <title>The Genome of the Zebra Mussel, Dreissena polymorpha: A Resource for Invasive Species Research.</title>
        <authorList>
            <person name="McCartney M.A."/>
            <person name="Auch B."/>
            <person name="Kono T."/>
            <person name="Mallez S."/>
            <person name="Zhang Y."/>
            <person name="Obille A."/>
            <person name="Becker A."/>
            <person name="Abrahante J.E."/>
            <person name="Garbe J."/>
            <person name="Badalamenti J.P."/>
            <person name="Herman A."/>
            <person name="Mangelson H."/>
            <person name="Liachko I."/>
            <person name="Sullivan S."/>
            <person name="Sone E.D."/>
            <person name="Koren S."/>
            <person name="Silverstein K.A.T."/>
            <person name="Beckman K.B."/>
            <person name="Gohl D.M."/>
        </authorList>
    </citation>
    <scope>NUCLEOTIDE SEQUENCE</scope>
    <source>
        <strain evidence="1">Duluth1</strain>
        <tissue evidence="1">Whole animal</tissue>
    </source>
</reference>
<evidence type="ECO:0000313" key="1">
    <source>
        <dbReference type="EMBL" id="KAH3754751.1"/>
    </source>
</evidence>
<dbReference type="Proteomes" id="UP000828390">
    <property type="component" value="Unassembled WGS sequence"/>
</dbReference>
<proteinExistence type="predicted"/>
<evidence type="ECO:0000313" key="2">
    <source>
        <dbReference type="Proteomes" id="UP000828390"/>
    </source>
</evidence>